<dbReference type="Ensembl" id="ENSPRET00000023349.1">
    <property type="protein sequence ID" value="ENSPREP00000023111.1"/>
    <property type="gene ID" value="ENSPREG00000015596.1"/>
</dbReference>
<dbReference type="Gene3D" id="3.40.50.300">
    <property type="entry name" value="P-loop containing nucleotide triphosphate hydrolases"/>
    <property type="match status" value="2"/>
</dbReference>
<evidence type="ECO:0000313" key="9">
    <source>
        <dbReference type="Proteomes" id="UP000242638"/>
    </source>
</evidence>
<protein>
    <submittedName>
        <fullName evidence="8">DEAD (Asp-Glu-Ala-Asp) box polypeptide 27</fullName>
    </submittedName>
</protein>
<dbReference type="InterPro" id="IPR000629">
    <property type="entry name" value="RNA-helicase_DEAD-box_CS"/>
</dbReference>
<name>A0A3P9PMP4_POERE</name>
<dbReference type="SUPFAM" id="SSF52540">
    <property type="entry name" value="P-loop containing nucleoside triphosphate hydrolases"/>
    <property type="match status" value="1"/>
</dbReference>
<evidence type="ECO:0000256" key="3">
    <source>
        <dbReference type="ARBA" id="ARBA00022806"/>
    </source>
</evidence>
<evidence type="ECO:0000259" key="7">
    <source>
        <dbReference type="PROSITE" id="PS51194"/>
    </source>
</evidence>
<reference evidence="9" key="1">
    <citation type="submission" date="2013-11" db="EMBL/GenBank/DDBJ databases">
        <title>The genomic landscape of the Guanapo guppy.</title>
        <authorList>
            <person name="Kuenstner A."/>
            <person name="Dreyer C."/>
        </authorList>
    </citation>
    <scope>NUCLEOTIDE SEQUENCE</scope>
    <source>
        <strain evidence="9">Guanapo</strain>
    </source>
</reference>
<dbReference type="InterPro" id="IPR027417">
    <property type="entry name" value="P-loop_NTPase"/>
</dbReference>
<dbReference type="PANTHER" id="PTHR47959:SF22">
    <property type="entry name" value="RNA HELICASE"/>
    <property type="match status" value="1"/>
</dbReference>
<dbReference type="InterPro" id="IPR014001">
    <property type="entry name" value="Helicase_ATP-bd"/>
</dbReference>
<reference evidence="8" key="2">
    <citation type="submission" date="2025-08" db="UniProtKB">
        <authorList>
            <consortium name="Ensembl"/>
        </authorList>
    </citation>
    <scope>IDENTIFICATION</scope>
    <source>
        <strain evidence="8">Guanapo</strain>
    </source>
</reference>
<dbReference type="GO" id="GO:0003724">
    <property type="term" value="F:RNA helicase activity"/>
    <property type="evidence" value="ECO:0007669"/>
    <property type="project" value="TreeGrafter"/>
</dbReference>
<dbReference type="GO" id="GO:0005829">
    <property type="term" value="C:cytosol"/>
    <property type="evidence" value="ECO:0007669"/>
    <property type="project" value="TreeGrafter"/>
</dbReference>
<keyword evidence="3 5" id="KW-0347">Helicase</keyword>
<organism evidence="8 9">
    <name type="scientific">Poecilia reticulata</name>
    <name type="common">Guppy</name>
    <name type="synonym">Acanthophacelus reticulatus</name>
    <dbReference type="NCBI Taxonomy" id="8081"/>
    <lineage>
        <taxon>Eukaryota</taxon>
        <taxon>Metazoa</taxon>
        <taxon>Chordata</taxon>
        <taxon>Craniata</taxon>
        <taxon>Vertebrata</taxon>
        <taxon>Euteleostomi</taxon>
        <taxon>Actinopterygii</taxon>
        <taxon>Neopterygii</taxon>
        <taxon>Teleostei</taxon>
        <taxon>Neoteleostei</taxon>
        <taxon>Acanthomorphata</taxon>
        <taxon>Ovalentaria</taxon>
        <taxon>Atherinomorphae</taxon>
        <taxon>Cyprinodontiformes</taxon>
        <taxon>Poeciliidae</taxon>
        <taxon>Poeciliinae</taxon>
        <taxon>Poecilia</taxon>
    </lineage>
</organism>
<evidence type="ECO:0000256" key="5">
    <source>
        <dbReference type="RuleBase" id="RU000492"/>
    </source>
</evidence>
<dbReference type="PROSITE" id="PS51192">
    <property type="entry name" value="HELICASE_ATP_BIND_1"/>
    <property type="match status" value="1"/>
</dbReference>
<dbReference type="Proteomes" id="UP000242638">
    <property type="component" value="Unassembled WGS sequence"/>
</dbReference>
<keyword evidence="9" id="KW-1185">Reference proteome</keyword>
<dbReference type="Bgee" id="ENSPREG00000015596">
    <property type="expression patterns" value="Expressed in caudal fin and 1 other cell type or tissue"/>
</dbReference>
<dbReference type="PANTHER" id="PTHR47959">
    <property type="entry name" value="ATP-DEPENDENT RNA HELICASE RHLE-RELATED"/>
    <property type="match status" value="1"/>
</dbReference>
<accession>A0A3P9PMP4</accession>
<dbReference type="SMART" id="SM00490">
    <property type="entry name" value="HELICc"/>
    <property type="match status" value="1"/>
</dbReference>
<feature type="domain" description="Helicase C-terminal" evidence="7">
    <location>
        <begin position="181"/>
        <end position="327"/>
    </location>
</feature>
<evidence type="ECO:0000256" key="4">
    <source>
        <dbReference type="ARBA" id="ARBA00022840"/>
    </source>
</evidence>
<keyword evidence="2 5" id="KW-0378">Hydrolase</keyword>
<dbReference type="CDD" id="cd17947">
    <property type="entry name" value="DEADc_DDX27"/>
    <property type="match status" value="1"/>
</dbReference>
<dbReference type="AlphaFoldDB" id="A0A3P9PMP4"/>
<evidence type="ECO:0000259" key="6">
    <source>
        <dbReference type="PROSITE" id="PS51192"/>
    </source>
</evidence>
<dbReference type="CDD" id="cd18787">
    <property type="entry name" value="SF2_C_DEAD"/>
    <property type="match status" value="1"/>
</dbReference>
<dbReference type="InterPro" id="IPR011545">
    <property type="entry name" value="DEAD/DEAH_box_helicase_dom"/>
</dbReference>
<evidence type="ECO:0000256" key="2">
    <source>
        <dbReference type="ARBA" id="ARBA00022801"/>
    </source>
</evidence>
<dbReference type="Pfam" id="PF00271">
    <property type="entry name" value="Helicase_C"/>
    <property type="match status" value="1"/>
</dbReference>
<dbReference type="InterPro" id="IPR050079">
    <property type="entry name" value="DEAD_box_RNA_helicase"/>
</dbReference>
<dbReference type="GO" id="GO:0003676">
    <property type="term" value="F:nucleic acid binding"/>
    <property type="evidence" value="ECO:0007669"/>
    <property type="project" value="InterPro"/>
</dbReference>
<proteinExistence type="inferred from homology"/>
<dbReference type="PROSITE" id="PS00039">
    <property type="entry name" value="DEAD_ATP_HELICASE"/>
    <property type="match status" value="1"/>
</dbReference>
<dbReference type="SMART" id="SM00487">
    <property type="entry name" value="DEXDc"/>
    <property type="match status" value="1"/>
</dbReference>
<evidence type="ECO:0000313" key="8">
    <source>
        <dbReference type="Ensembl" id="ENSPREP00000023111.1"/>
    </source>
</evidence>
<dbReference type="GeneTree" id="ENSGT00550000074997"/>
<dbReference type="InterPro" id="IPR001650">
    <property type="entry name" value="Helicase_C-like"/>
</dbReference>
<dbReference type="PROSITE" id="PS51194">
    <property type="entry name" value="HELICASE_CTER"/>
    <property type="match status" value="1"/>
</dbReference>
<dbReference type="OMA" id="DARGECE"/>
<dbReference type="STRING" id="8081.ENSPREP00000023111"/>
<keyword evidence="4 5" id="KW-0067">ATP-binding</keyword>
<comment type="similarity">
    <text evidence="5">Belongs to the DEAD box helicase family.</text>
</comment>
<keyword evidence="1 5" id="KW-0547">Nucleotide-binding</keyword>
<sequence>CACAATGTGKTAAFMLPVLERLVYKPRTSQVTRVLVLVPTRELGIQVHSVARQLAQFTSITTCLAVGGLDLKSQEAALRAGPDVLIATPGRLIDHLHNTPSFELSHIEILILDEADRMLDEYFEEQMKEIIRLCSYNRQTMLFSATMSEEVPPQDRYHSNVGPGGPGSAEVLLSSGPDPDSLDVLFPALLTRTFQDHVMVFTQTRKQAHRLHILLGLLGLKVGECSGPTRFCRRFKDEQIDILVATDVAARGLDIDGVKTVINFTMPSTTKHYVHRVGRTARAGRSGRSVSLVGESERKTLKEVVNWLSVFSDLLSVSFRPSFADRKRLGLDRKRSGGSR</sequence>
<dbReference type="GO" id="GO:0016787">
    <property type="term" value="F:hydrolase activity"/>
    <property type="evidence" value="ECO:0007669"/>
    <property type="project" value="UniProtKB-KW"/>
</dbReference>
<feature type="domain" description="Helicase ATP-binding" evidence="6">
    <location>
        <begin position="1"/>
        <end position="165"/>
    </location>
</feature>
<reference evidence="8" key="3">
    <citation type="submission" date="2025-09" db="UniProtKB">
        <authorList>
            <consortium name="Ensembl"/>
        </authorList>
    </citation>
    <scope>IDENTIFICATION</scope>
    <source>
        <strain evidence="8">Guanapo</strain>
    </source>
</reference>
<dbReference type="Pfam" id="PF00270">
    <property type="entry name" value="DEAD"/>
    <property type="match status" value="1"/>
</dbReference>
<dbReference type="GO" id="GO:0005524">
    <property type="term" value="F:ATP binding"/>
    <property type="evidence" value="ECO:0007669"/>
    <property type="project" value="UniProtKB-KW"/>
</dbReference>
<evidence type="ECO:0000256" key="1">
    <source>
        <dbReference type="ARBA" id="ARBA00022741"/>
    </source>
</evidence>